<sequence>MAYVFLVPVLLIFIIFILPVWLWLHYSRQGKGKNQLTDSEIQRLVQLAEQAKSMQQRIDTLEQILDAEHPHWRER</sequence>
<dbReference type="AlphaFoldDB" id="A0A0N0I9X1"/>
<dbReference type="OrthoDB" id="6198106at2"/>
<keyword evidence="1" id="KW-0472">Membrane</keyword>
<keyword evidence="1" id="KW-1133">Transmembrane helix</keyword>
<keyword evidence="1" id="KW-0812">Transmembrane</keyword>
<proteinExistence type="predicted"/>
<dbReference type="NCBIfam" id="NF006993">
    <property type="entry name" value="PRK09458.1"/>
    <property type="match status" value="1"/>
</dbReference>
<organism evidence="2 3">
    <name type="scientific">Moellerella wisconsensis ATCC 35017</name>
    <dbReference type="NCBI Taxonomy" id="1354267"/>
    <lineage>
        <taxon>Bacteria</taxon>
        <taxon>Pseudomonadati</taxon>
        <taxon>Pseudomonadota</taxon>
        <taxon>Gammaproteobacteria</taxon>
        <taxon>Enterobacterales</taxon>
        <taxon>Morganellaceae</taxon>
        <taxon>Moellerella</taxon>
    </lineage>
</organism>
<dbReference type="NCBIfam" id="TIGR02976">
    <property type="entry name" value="phageshock_pspB"/>
    <property type="match status" value="1"/>
</dbReference>
<dbReference type="InterPro" id="IPR009554">
    <property type="entry name" value="Phageshock_PspB"/>
</dbReference>
<evidence type="ECO:0000313" key="3">
    <source>
        <dbReference type="Proteomes" id="UP000053226"/>
    </source>
</evidence>
<accession>A0A0N0I9X1</accession>
<dbReference type="Proteomes" id="UP000053226">
    <property type="component" value="Unassembled WGS sequence"/>
</dbReference>
<protein>
    <submittedName>
        <fullName evidence="2">Phage shock protein B</fullName>
    </submittedName>
</protein>
<comment type="caution">
    <text evidence="2">The sequence shown here is derived from an EMBL/GenBank/DDBJ whole genome shotgun (WGS) entry which is preliminary data.</text>
</comment>
<dbReference type="Pfam" id="PF06667">
    <property type="entry name" value="PspB"/>
    <property type="match status" value="1"/>
</dbReference>
<feature type="transmembrane region" description="Helical" evidence="1">
    <location>
        <begin position="6"/>
        <end position="24"/>
    </location>
</feature>
<name>A0A0N0I9X1_9GAMM</name>
<gene>
    <name evidence="2" type="ORF">M992_2132</name>
</gene>
<keyword evidence="3" id="KW-1185">Reference proteome</keyword>
<dbReference type="GO" id="GO:0006355">
    <property type="term" value="P:regulation of DNA-templated transcription"/>
    <property type="evidence" value="ECO:0007669"/>
    <property type="project" value="InterPro"/>
</dbReference>
<dbReference type="GeneID" id="79717043"/>
<dbReference type="RefSeq" id="WP_047255584.1">
    <property type="nucleotide sequence ID" value="NZ_CAWMUS010000019.1"/>
</dbReference>
<evidence type="ECO:0000313" key="2">
    <source>
        <dbReference type="EMBL" id="KPD02420.1"/>
    </source>
</evidence>
<reference evidence="2 3" key="1">
    <citation type="submission" date="2015-07" db="EMBL/GenBank/DDBJ databases">
        <title>ATOL: Assembling a taxonomically balanced genome-scale reconstruction of the evolutionary history of the Enterobacteriaceae.</title>
        <authorList>
            <person name="Plunkett G.III."/>
            <person name="Neeno-Eckwall E.C."/>
            <person name="Glasner J.D."/>
            <person name="Perna N.T."/>
        </authorList>
    </citation>
    <scope>NUCLEOTIDE SEQUENCE [LARGE SCALE GENOMIC DNA]</scope>
    <source>
        <strain evidence="2 3">ATCC 35017</strain>
    </source>
</reference>
<evidence type="ECO:0000256" key="1">
    <source>
        <dbReference type="SAM" id="Phobius"/>
    </source>
</evidence>
<dbReference type="GO" id="GO:0009271">
    <property type="term" value="P:phage shock"/>
    <property type="evidence" value="ECO:0007669"/>
    <property type="project" value="InterPro"/>
</dbReference>
<dbReference type="EMBL" id="LGAA01000019">
    <property type="protein sequence ID" value="KPD02420.1"/>
    <property type="molecule type" value="Genomic_DNA"/>
</dbReference>